<dbReference type="InterPro" id="IPR000597">
    <property type="entry name" value="Ribosomal_uL3"/>
</dbReference>
<protein>
    <recommendedName>
        <fullName evidence="6 7">Large ribosomal subunit protein uL3</fullName>
    </recommendedName>
</protein>
<keyword evidence="5 7" id="KW-0687">Ribonucleoprotein</keyword>
<gene>
    <name evidence="7" type="primary">rplC</name>
    <name evidence="8" type="ORF">UABAM_05202</name>
</gene>
<dbReference type="HAMAP" id="MF_01325_B">
    <property type="entry name" value="Ribosomal_uL3_B"/>
    <property type="match status" value="1"/>
</dbReference>
<dbReference type="GO" id="GO:0003735">
    <property type="term" value="F:structural constituent of ribosome"/>
    <property type="evidence" value="ECO:0007669"/>
    <property type="project" value="UniProtKB-UniRule"/>
</dbReference>
<evidence type="ECO:0000256" key="1">
    <source>
        <dbReference type="ARBA" id="ARBA00006540"/>
    </source>
</evidence>
<evidence type="ECO:0000256" key="6">
    <source>
        <dbReference type="ARBA" id="ARBA00035243"/>
    </source>
</evidence>
<evidence type="ECO:0000313" key="9">
    <source>
        <dbReference type="Proteomes" id="UP000326354"/>
    </source>
</evidence>
<keyword evidence="2 7" id="KW-0699">rRNA-binding</keyword>
<dbReference type="KEGG" id="uam:UABAM_05202"/>
<name>A0A5S9IRZ0_UABAM</name>
<proteinExistence type="inferred from homology"/>
<evidence type="ECO:0000256" key="5">
    <source>
        <dbReference type="ARBA" id="ARBA00023274"/>
    </source>
</evidence>
<dbReference type="PANTHER" id="PTHR11229:SF16">
    <property type="entry name" value="LARGE RIBOSOMAL SUBUNIT PROTEIN UL3C"/>
    <property type="match status" value="1"/>
</dbReference>
<dbReference type="GO" id="GO:0019843">
    <property type="term" value="F:rRNA binding"/>
    <property type="evidence" value="ECO:0007669"/>
    <property type="project" value="UniProtKB-UniRule"/>
</dbReference>
<dbReference type="PANTHER" id="PTHR11229">
    <property type="entry name" value="50S RIBOSOMAL PROTEIN L3"/>
    <property type="match status" value="1"/>
</dbReference>
<evidence type="ECO:0000256" key="2">
    <source>
        <dbReference type="ARBA" id="ARBA00022730"/>
    </source>
</evidence>
<keyword evidence="4 7" id="KW-0689">Ribosomal protein</keyword>
<dbReference type="Pfam" id="PF00297">
    <property type="entry name" value="Ribosomal_L3"/>
    <property type="match status" value="1"/>
</dbReference>
<accession>A0A5S9IRZ0</accession>
<comment type="similarity">
    <text evidence="1 7">Belongs to the universal ribosomal protein uL3 family.</text>
</comment>
<keyword evidence="9" id="KW-1185">Reference proteome</keyword>
<keyword evidence="3 7" id="KW-0694">RNA-binding</keyword>
<dbReference type="GO" id="GO:0022625">
    <property type="term" value="C:cytosolic large ribosomal subunit"/>
    <property type="evidence" value="ECO:0007669"/>
    <property type="project" value="TreeGrafter"/>
</dbReference>
<dbReference type="AlphaFoldDB" id="A0A5S9IRZ0"/>
<evidence type="ECO:0000256" key="7">
    <source>
        <dbReference type="HAMAP-Rule" id="MF_01325"/>
    </source>
</evidence>
<evidence type="ECO:0000256" key="4">
    <source>
        <dbReference type="ARBA" id="ARBA00022980"/>
    </source>
</evidence>
<organism evidence="8 9">
    <name type="scientific">Uabimicrobium amorphum</name>
    <dbReference type="NCBI Taxonomy" id="2596890"/>
    <lineage>
        <taxon>Bacteria</taxon>
        <taxon>Pseudomonadati</taxon>
        <taxon>Planctomycetota</taxon>
        <taxon>Candidatus Uabimicrobiia</taxon>
        <taxon>Candidatus Uabimicrobiales</taxon>
        <taxon>Candidatus Uabimicrobiaceae</taxon>
        <taxon>Candidatus Uabimicrobium</taxon>
    </lineage>
</organism>
<evidence type="ECO:0000313" key="8">
    <source>
        <dbReference type="EMBL" id="BBM86814.1"/>
    </source>
</evidence>
<dbReference type="GO" id="GO:0006412">
    <property type="term" value="P:translation"/>
    <property type="evidence" value="ECO:0007669"/>
    <property type="project" value="UniProtKB-UniRule"/>
</dbReference>
<comment type="function">
    <text evidence="7">One of the primary rRNA binding proteins, it binds directly near the 3'-end of the 23S rRNA, where it nucleates assembly of the 50S subunit.</text>
</comment>
<evidence type="ECO:0000256" key="3">
    <source>
        <dbReference type="ARBA" id="ARBA00022884"/>
    </source>
</evidence>
<dbReference type="FunFam" id="3.30.160.810:FF:000001">
    <property type="entry name" value="50S ribosomal protein L3"/>
    <property type="match status" value="1"/>
</dbReference>
<dbReference type="Proteomes" id="UP000326354">
    <property type="component" value="Chromosome"/>
</dbReference>
<dbReference type="EMBL" id="AP019860">
    <property type="protein sequence ID" value="BBM86814.1"/>
    <property type="molecule type" value="Genomic_DNA"/>
</dbReference>
<reference evidence="8 9" key="1">
    <citation type="submission" date="2019-08" db="EMBL/GenBank/DDBJ databases">
        <title>Complete genome sequence of Candidatus Uab amorphum.</title>
        <authorList>
            <person name="Shiratori T."/>
            <person name="Suzuki S."/>
            <person name="Kakizawa Y."/>
            <person name="Ishida K."/>
        </authorList>
    </citation>
    <scope>NUCLEOTIDE SEQUENCE [LARGE SCALE GENOMIC DNA]</scope>
    <source>
        <strain evidence="8 9">SRT547</strain>
    </source>
</reference>
<dbReference type="NCBIfam" id="TIGR03625">
    <property type="entry name" value="L3_bact"/>
    <property type="match status" value="1"/>
</dbReference>
<sequence>MISAILGKKVGMTQIFERGDCIPVTVIEVGPCSVLQVKTQEKDGYTALQLGYDDRKEKRATKSEVGHAKKANATPKKFVKEISWNGEGEVEVGKEVTAADIAEFKIVDISGVSKGKGFQGTVKRYGFAGGPASHGQGDRLRARGSIGCSASPARVFKGVKMAGQMGNKNCTVRNLKVVEVDAEKGLIVVKGGVPGHNGSYLVVKKSLTDK</sequence>
<dbReference type="InterPro" id="IPR019927">
    <property type="entry name" value="Ribosomal_uL3_bac/org-type"/>
</dbReference>
<dbReference type="SUPFAM" id="SSF50447">
    <property type="entry name" value="Translation proteins"/>
    <property type="match status" value="1"/>
</dbReference>
<dbReference type="Gene3D" id="3.30.160.810">
    <property type="match status" value="1"/>
</dbReference>
<dbReference type="FunFam" id="2.40.30.10:FF:000004">
    <property type="entry name" value="50S ribosomal protein L3"/>
    <property type="match status" value="1"/>
</dbReference>
<dbReference type="Gene3D" id="2.40.30.10">
    <property type="entry name" value="Translation factors"/>
    <property type="match status" value="1"/>
</dbReference>
<dbReference type="InterPro" id="IPR009000">
    <property type="entry name" value="Transl_B-barrel_sf"/>
</dbReference>
<comment type="subunit">
    <text evidence="7">Part of the 50S ribosomal subunit. Forms a cluster with proteins L14 and L19.</text>
</comment>